<sequence>MKTTKSKIIIAYEDYETLNAYIKGSSSVRDFDRKNAALLQEELKKATLVKKTELPEDVVRLNSRVIVKEGSKDKLIELVLVLPEKADIKERKISVFAPVGTALIGFRQGEKIKWDVPAGSKTFTIMKVYNQKE</sequence>
<dbReference type="OrthoDB" id="192847at2"/>
<dbReference type="Proteomes" id="UP000305848">
    <property type="component" value="Unassembled WGS sequence"/>
</dbReference>
<keyword evidence="3" id="KW-1185">Reference proteome</keyword>
<organism evidence="2 3">
    <name type="scientific">Ilyomonas limi</name>
    <dbReference type="NCBI Taxonomy" id="2575867"/>
    <lineage>
        <taxon>Bacteria</taxon>
        <taxon>Pseudomonadati</taxon>
        <taxon>Bacteroidota</taxon>
        <taxon>Chitinophagia</taxon>
        <taxon>Chitinophagales</taxon>
        <taxon>Chitinophagaceae</taxon>
        <taxon>Ilyomonas</taxon>
    </lineage>
</organism>
<evidence type="ECO:0000313" key="3">
    <source>
        <dbReference type="Proteomes" id="UP000305848"/>
    </source>
</evidence>
<dbReference type="GO" id="GO:0070063">
    <property type="term" value="F:RNA polymerase binding"/>
    <property type="evidence" value="ECO:0007669"/>
    <property type="project" value="InterPro"/>
</dbReference>
<evidence type="ECO:0000259" key="1">
    <source>
        <dbReference type="Pfam" id="PF01272"/>
    </source>
</evidence>
<keyword evidence="2" id="KW-0251">Elongation factor</keyword>
<dbReference type="PANTHER" id="PTHR30437">
    <property type="entry name" value="TRANSCRIPTION ELONGATION FACTOR GREA"/>
    <property type="match status" value="1"/>
</dbReference>
<dbReference type="GO" id="GO:0003746">
    <property type="term" value="F:translation elongation factor activity"/>
    <property type="evidence" value="ECO:0007669"/>
    <property type="project" value="UniProtKB-KW"/>
</dbReference>
<dbReference type="InterPro" id="IPR036953">
    <property type="entry name" value="GreA/GreB_C_sf"/>
</dbReference>
<dbReference type="RefSeq" id="WP_137263800.1">
    <property type="nucleotide sequence ID" value="NZ_SZQL01000025.1"/>
</dbReference>
<reference evidence="2 3" key="1">
    <citation type="submission" date="2019-05" db="EMBL/GenBank/DDBJ databases">
        <title>Panacibacter sp. strain 17mud1-8 Genome sequencing and assembly.</title>
        <authorList>
            <person name="Chhetri G."/>
        </authorList>
    </citation>
    <scope>NUCLEOTIDE SEQUENCE [LARGE SCALE GENOMIC DNA]</scope>
    <source>
        <strain evidence="2 3">17mud1-8</strain>
    </source>
</reference>
<name>A0A4U3KRX0_9BACT</name>
<keyword evidence="2" id="KW-0648">Protein biosynthesis</keyword>
<accession>A0A4U3KRX0</accession>
<dbReference type="Pfam" id="PF01272">
    <property type="entry name" value="GreA_GreB"/>
    <property type="match status" value="1"/>
</dbReference>
<gene>
    <name evidence="2" type="ORF">FC093_21075</name>
</gene>
<dbReference type="GO" id="GO:0003677">
    <property type="term" value="F:DNA binding"/>
    <property type="evidence" value="ECO:0007669"/>
    <property type="project" value="InterPro"/>
</dbReference>
<dbReference type="Gene3D" id="3.10.50.30">
    <property type="entry name" value="Transcription elongation factor, GreA/GreB, C-terminal domain"/>
    <property type="match status" value="1"/>
</dbReference>
<dbReference type="GO" id="GO:0006354">
    <property type="term" value="P:DNA-templated transcription elongation"/>
    <property type="evidence" value="ECO:0007669"/>
    <property type="project" value="TreeGrafter"/>
</dbReference>
<comment type="caution">
    <text evidence="2">The sequence shown here is derived from an EMBL/GenBank/DDBJ whole genome shotgun (WGS) entry which is preliminary data.</text>
</comment>
<dbReference type="GO" id="GO:0032784">
    <property type="term" value="P:regulation of DNA-templated transcription elongation"/>
    <property type="evidence" value="ECO:0007669"/>
    <property type="project" value="InterPro"/>
</dbReference>
<dbReference type="EMBL" id="SZQL01000025">
    <property type="protein sequence ID" value="TKK65001.1"/>
    <property type="molecule type" value="Genomic_DNA"/>
</dbReference>
<feature type="domain" description="Transcription elongation factor GreA/GreB C-terminal" evidence="1">
    <location>
        <begin position="55"/>
        <end position="129"/>
    </location>
</feature>
<protein>
    <submittedName>
        <fullName evidence="2">Transcription elongation factor GreAB</fullName>
    </submittedName>
</protein>
<proteinExistence type="predicted"/>
<dbReference type="AlphaFoldDB" id="A0A4U3KRX0"/>
<dbReference type="InterPro" id="IPR001437">
    <property type="entry name" value="Tscrpt_elong_fac_GreA/B_C"/>
</dbReference>
<dbReference type="SUPFAM" id="SSF54534">
    <property type="entry name" value="FKBP-like"/>
    <property type="match status" value="1"/>
</dbReference>
<evidence type="ECO:0000313" key="2">
    <source>
        <dbReference type="EMBL" id="TKK65001.1"/>
    </source>
</evidence>
<dbReference type="InterPro" id="IPR023459">
    <property type="entry name" value="Tscrpt_elong_fac_GreA/B_fam"/>
</dbReference>
<dbReference type="PANTHER" id="PTHR30437:SF5">
    <property type="entry name" value="REGULATOR OF NUCLEOSIDE DIPHOSPHATE KINASE"/>
    <property type="match status" value="1"/>
</dbReference>